<comment type="caution">
    <text evidence="2">The sequence shown here is derived from an EMBL/GenBank/DDBJ whole genome shotgun (WGS) entry which is preliminary data.</text>
</comment>
<dbReference type="OrthoDB" id="2286195at2759"/>
<dbReference type="AlphaFoldDB" id="A0A1C7LM34"/>
<evidence type="ECO:0000313" key="3">
    <source>
        <dbReference type="Proteomes" id="UP000093000"/>
    </source>
</evidence>
<keyword evidence="3" id="KW-1185">Reference proteome</keyword>
<evidence type="ECO:0000256" key="1">
    <source>
        <dbReference type="SAM" id="MobiDB-lite"/>
    </source>
</evidence>
<organism evidence="2 3">
    <name type="scientific">Choanephora cucurbitarum</name>
    <dbReference type="NCBI Taxonomy" id="101091"/>
    <lineage>
        <taxon>Eukaryota</taxon>
        <taxon>Fungi</taxon>
        <taxon>Fungi incertae sedis</taxon>
        <taxon>Mucoromycota</taxon>
        <taxon>Mucoromycotina</taxon>
        <taxon>Mucoromycetes</taxon>
        <taxon>Mucorales</taxon>
        <taxon>Mucorineae</taxon>
        <taxon>Choanephoraceae</taxon>
        <taxon>Choanephoroideae</taxon>
        <taxon>Choanephora</taxon>
    </lineage>
</organism>
<reference evidence="2 3" key="1">
    <citation type="submission" date="2016-03" db="EMBL/GenBank/DDBJ databases">
        <title>Choanephora cucurbitarum.</title>
        <authorList>
            <person name="Min B."/>
            <person name="Park H."/>
            <person name="Park J.-H."/>
            <person name="Shin H.-D."/>
            <person name="Choi I.-G."/>
        </authorList>
    </citation>
    <scope>NUCLEOTIDE SEQUENCE [LARGE SCALE GENOMIC DNA]</scope>
    <source>
        <strain evidence="2 3">KUS-F28377</strain>
    </source>
</reference>
<protein>
    <submittedName>
        <fullName evidence="2">Uncharacterized protein</fullName>
    </submittedName>
</protein>
<dbReference type="InParanoid" id="A0A1C7LM34"/>
<gene>
    <name evidence="2" type="ORF">A0J61_11943</name>
</gene>
<sequence>MPRLLGAIEQPVGAHGGAYRNVKLFFAHLERYALSQGVNLDFEHRKCMPSIVGQRFRLQMRCASDQGRMTNWETVKQWLSEYVDTLQERAMSVKALFRVKDENNRQFAERWLEALSLVDSERLSVDELTKIYNAISSSNENVMGKKIHGIVIWFHELELPSANKRSAEDAPAERATKKNSGQTEVPKGTEVSRWAQYVQKNARGNKECNRCGRAYTPGHNQTCPRQGHRRNEGETGTPLVNRMANMRVATRPSFSQNIDPADEAADILTEDMEDCQFDRIECQTHYGSD</sequence>
<dbReference type="EMBL" id="LUGH01002740">
    <property type="protein sequence ID" value="OBZ65089.1"/>
    <property type="molecule type" value="Genomic_DNA"/>
</dbReference>
<feature type="compositionally biased region" description="Basic and acidic residues" evidence="1">
    <location>
        <begin position="165"/>
        <end position="176"/>
    </location>
</feature>
<proteinExistence type="predicted"/>
<name>A0A1C7LM34_9FUNG</name>
<feature type="region of interest" description="Disordered" evidence="1">
    <location>
        <begin position="164"/>
        <end position="190"/>
    </location>
</feature>
<evidence type="ECO:0000313" key="2">
    <source>
        <dbReference type="EMBL" id="OBZ65089.1"/>
    </source>
</evidence>
<dbReference type="Proteomes" id="UP000093000">
    <property type="component" value="Unassembled WGS sequence"/>
</dbReference>
<accession>A0A1C7LM34</accession>